<comment type="caution">
    <text evidence="2">The sequence shown here is derived from an EMBL/GenBank/DDBJ whole genome shotgun (WGS) entry which is preliminary data.</text>
</comment>
<proteinExistence type="predicted"/>
<organism evidence="2 3">
    <name type="scientific">Rhodoplanes serenus</name>
    <dbReference type="NCBI Taxonomy" id="200615"/>
    <lineage>
        <taxon>Bacteria</taxon>
        <taxon>Pseudomonadati</taxon>
        <taxon>Pseudomonadota</taxon>
        <taxon>Alphaproteobacteria</taxon>
        <taxon>Hyphomicrobiales</taxon>
        <taxon>Nitrobacteraceae</taxon>
        <taxon>Rhodoplanes</taxon>
    </lineage>
</organism>
<dbReference type="AlphaFoldDB" id="A0A3S4DH84"/>
<name>A0A3S4DH84_9BRAD</name>
<sequence length="222" mass="24030">MDRELRGRRREPGGIGDLAPCHHQRCAVERPVGWRRCGRRTAGTGCSSRLRRPPALSLGRACAPAGRGRRPRRWARPHRRAAGRPARGRIRCPGSARQDGAPAGGVPAPCHDIEEFAVGRAEEDEEVEEANPAPRRARRGQEGRTPEGGVGRVERERAGRLFDRKPVKEVAASGLAAAIAISGGRPARRNSEQVVRVGDVVADGLVPSTSSGRHLGEDRHYV</sequence>
<feature type="compositionally biased region" description="Basic residues" evidence="1">
    <location>
        <begin position="67"/>
        <end position="90"/>
    </location>
</feature>
<keyword evidence="3" id="KW-1185">Reference proteome</keyword>
<protein>
    <submittedName>
        <fullName evidence="2">Uncharacterized protein</fullName>
    </submittedName>
</protein>
<feature type="region of interest" description="Disordered" evidence="1">
    <location>
        <begin position="43"/>
        <end position="155"/>
    </location>
</feature>
<evidence type="ECO:0000313" key="3">
    <source>
        <dbReference type="Proteomes" id="UP000289200"/>
    </source>
</evidence>
<gene>
    <name evidence="2" type="ORF">RHODGE_RHODGE_03519</name>
</gene>
<reference evidence="3" key="1">
    <citation type="submission" date="2018-10" db="EMBL/GenBank/DDBJ databases">
        <authorList>
            <person name="Peiro R."/>
            <person name="Begona"/>
            <person name="Cbmso G."/>
            <person name="Lopez M."/>
            <person name="Gonzalez S."/>
            <person name="Sacristan E."/>
            <person name="Castillo E."/>
        </authorList>
    </citation>
    <scope>NUCLEOTIDE SEQUENCE [LARGE SCALE GENOMIC DNA]</scope>
</reference>
<dbReference type="EMBL" id="UWOC01000167">
    <property type="protein sequence ID" value="VCU10330.1"/>
    <property type="molecule type" value="Genomic_DNA"/>
</dbReference>
<evidence type="ECO:0000313" key="2">
    <source>
        <dbReference type="EMBL" id="VCU10330.1"/>
    </source>
</evidence>
<accession>A0A3S4DH84</accession>
<dbReference type="Proteomes" id="UP000289200">
    <property type="component" value="Unassembled WGS sequence"/>
</dbReference>
<feature type="region of interest" description="Disordered" evidence="1">
    <location>
        <begin position="1"/>
        <end position="20"/>
    </location>
</feature>
<evidence type="ECO:0000256" key="1">
    <source>
        <dbReference type="SAM" id="MobiDB-lite"/>
    </source>
</evidence>